<feature type="compositionally biased region" description="Basic residues" evidence="1">
    <location>
        <begin position="1"/>
        <end position="27"/>
    </location>
</feature>
<keyword evidence="3" id="KW-1185">Reference proteome</keyword>
<comment type="caution">
    <text evidence="2">The sequence shown here is derived from an EMBL/GenBank/DDBJ whole genome shotgun (WGS) entry which is preliminary data.</text>
</comment>
<evidence type="ECO:0000313" key="2">
    <source>
        <dbReference type="EMBL" id="KAK8964653.1"/>
    </source>
</evidence>
<evidence type="ECO:0000256" key="1">
    <source>
        <dbReference type="SAM" id="MobiDB-lite"/>
    </source>
</evidence>
<reference evidence="2 3" key="1">
    <citation type="journal article" date="2022" name="Nat. Plants">
        <title>Genomes of leafy and leafless Platanthera orchids illuminate the evolution of mycoheterotrophy.</title>
        <authorList>
            <person name="Li M.H."/>
            <person name="Liu K.W."/>
            <person name="Li Z."/>
            <person name="Lu H.C."/>
            <person name="Ye Q.L."/>
            <person name="Zhang D."/>
            <person name="Wang J.Y."/>
            <person name="Li Y.F."/>
            <person name="Zhong Z.M."/>
            <person name="Liu X."/>
            <person name="Yu X."/>
            <person name="Liu D.K."/>
            <person name="Tu X.D."/>
            <person name="Liu B."/>
            <person name="Hao Y."/>
            <person name="Liao X.Y."/>
            <person name="Jiang Y.T."/>
            <person name="Sun W.H."/>
            <person name="Chen J."/>
            <person name="Chen Y.Q."/>
            <person name="Ai Y."/>
            <person name="Zhai J.W."/>
            <person name="Wu S.S."/>
            <person name="Zhou Z."/>
            <person name="Hsiao Y.Y."/>
            <person name="Wu W.L."/>
            <person name="Chen Y.Y."/>
            <person name="Lin Y.F."/>
            <person name="Hsu J.L."/>
            <person name="Li C.Y."/>
            <person name="Wang Z.W."/>
            <person name="Zhao X."/>
            <person name="Zhong W.Y."/>
            <person name="Ma X.K."/>
            <person name="Ma L."/>
            <person name="Huang J."/>
            <person name="Chen G.Z."/>
            <person name="Huang M.Z."/>
            <person name="Huang L."/>
            <person name="Peng D.H."/>
            <person name="Luo Y.B."/>
            <person name="Zou S.Q."/>
            <person name="Chen S.P."/>
            <person name="Lan S."/>
            <person name="Tsai W.C."/>
            <person name="Van de Peer Y."/>
            <person name="Liu Z.J."/>
        </authorList>
    </citation>
    <scope>NUCLEOTIDE SEQUENCE [LARGE SCALE GENOMIC DNA]</scope>
    <source>
        <strain evidence="2">Lor288</strain>
    </source>
</reference>
<dbReference type="Proteomes" id="UP001412067">
    <property type="component" value="Unassembled WGS sequence"/>
</dbReference>
<gene>
    <name evidence="2" type="ORF">KSP40_PGU019972</name>
</gene>
<protein>
    <submittedName>
        <fullName evidence="2">Uncharacterized protein</fullName>
    </submittedName>
</protein>
<sequence>MGKMQSRRHAAGRRGTRRRQRGAKRGHGGTCDGTDGMKRSGVCRVEKRGGGGFVGCRKAAGPEKQGWGGGGGNFGNSDVTDGESEGIARPSNVDPTPFASAEDDEDEDGGFQRRLPRYRLLSDVYADCVRIDEDRRTGVAARLVGGRRGIGTDFEPSNVVIVQFG</sequence>
<evidence type="ECO:0000313" key="3">
    <source>
        <dbReference type="Proteomes" id="UP001412067"/>
    </source>
</evidence>
<proteinExistence type="predicted"/>
<accession>A0ABR2MKZ2</accession>
<name>A0ABR2MKZ2_9ASPA</name>
<dbReference type="EMBL" id="JBBWWR010000006">
    <property type="protein sequence ID" value="KAK8964653.1"/>
    <property type="molecule type" value="Genomic_DNA"/>
</dbReference>
<organism evidence="2 3">
    <name type="scientific">Platanthera guangdongensis</name>
    <dbReference type="NCBI Taxonomy" id="2320717"/>
    <lineage>
        <taxon>Eukaryota</taxon>
        <taxon>Viridiplantae</taxon>
        <taxon>Streptophyta</taxon>
        <taxon>Embryophyta</taxon>
        <taxon>Tracheophyta</taxon>
        <taxon>Spermatophyta</taxon>
        <taxon>Magnoliopsida</taxon>
        <taxon>Liliopsida</taxon>
        <taxon>Asparagales</taxon>
        <taxon>Orchidaceae</taxon>
        <taxon>Orchidoideae</taxon>
        <taxon>Orchideae</taxon>
        <taxon>Orchidinae</taxon>
        <taxon>Platanthera</taxon>
    </lineage>
</organism>
<feature type="region of interest" description="Disordered" evidence="1">
    <location>
        <begin position="1"/>
        <end position="111"/>
    </location>
</feature>